<accession>A0A9N9HGW0</accession>
<comment type="caution">
    <text evidence="1">The sequence shown here is derived from an EMBL/GenBank/DDBJ whole genome shotgun (WGS) entry which is preliminary data.</text>
</comment>
<sequence length="237" mass="26792">SSENIDLAYAGPNYLATFTKKIGGIQNLIVQNIANENEYVIMKAQKSTIIKLLSYLSQLYSDKYLFIERKLLLNLSTKIQKNIDHELTNTDDKNKKGIDEKRCILSVIAKNFSSKELYKNLQVDICSKTINGPGCLAIMKKPVVTKSSSNKNKTDHISATEMVKELENMIKDSELDAEIPTIKTVEGWIKTYSEKLHKLNANELLNNNTEDNSILQELSYNKETDKESNSILNNHSG</sequence>
<feature type="non-terminal residue" evidence="1">
    <location>
        <position position="237"/>
    </location>
</feature>
<dbReference type="Proteomes" id="UP000789405">
    <property type="component" value="Unassembled WGS sequence"/>
</dbReference>
<dbReference type="OrthoDB" id="10600596at2759"/>
<evidence type="ECO:0000313" key="2">
    <source>
        <dbReference type="Proteomes" id="UP000789405"/>
    </source>
</evidence>
<dbReference type="EMBL" id="CAJVPY010007977">
    <property type="protein sequence ID" value="CAG8689741.1"/>
    <property type="molecule type" value="Genomic_DNA"/>
</dbReference>
<name>A0A9N9HGW0_9GLOM</name>
<protein>
    <submittedName>
        <fullName evidence="1">6246_t:CDS:1</fullName>
    </submittedName>
</protein>
<organism evidence="1 2">
    <name type="scientific">Dentiscutata erythropus</name>
    <dbReference type="NCBI Taxonomy" id="1348616"/>
    <lineage>
        <taxon>Eukaryota</taxon>
        <taxon>Fungi</taxon>
        <taxon>Fungi incertae sedis</taxon>
        <taxon>Mucoromycota</taxon>
        <taxon>Glomeromycotina</taxon>
        <taxon>Glomeromycetes</taxon>
        <taxon>Diversisporales</taxon>
        <taxon>Gigasporaceae</taxon>
        <taxon>Dentiscutata</taxon>
    </lineage>
</organism>
<keyword evidence="2" id="KW-1185">Reference proteome</keyword>
<dbReference type="AlphaFoldDB" id="A0A9N9HGW0"/>
<proteinExistence type="predicted"/>
<gene>
    <name evidence="1" type="ORF">DERYTH_LOCUS12294</name>
</gene>
<reference evidence="1" key="1">
    <citation type="submission" date="2021-06" db="EMBL/GenBank/DDBJ databases">
        <authorList>
            <person name="Kallberg Y."/>
            <person name="Tangrot J."/>
            <person name="Rosling A."/>
        </authorList>
    </citation>
    <scope>NUCLEOTIDE SEQUENCE</scope>
    <source>
        <strain evidence="1">MA453B</strain>
    </source>
</reference>
<evidence type="ECO:0000313" key="1">
    <source>
        <dbReference type="EMBL" id="CAG8689741.1"/>
    </source>
</evidence>